<accession>A0ACB9FV36</accession>
<comment type="caution">
    <text evidence="1">The sequence shown here is derived from an EMBL/GenBank/DDBJ whole genome shotgun (WGS) entry which is preliminary data.</text>
</comment>
<gene>
    <name evidence="1" type="ORF">L1987_49355</name>
</gene>
<reference evidence="1 2" key="2">
    <citation type="journal article" date="2022" name="Mol. Ecol. Resour.">
        <title>The genomes of chicory, endive, great burdock and yacon provide insights into Asteraceae paleo-polyploidization history and plant inulin production.</title>
        <authorList>
            <person name="Fan W."/>
            <person name="Wang S."/>
            <person name="Wang H."/>
            <person name="Wang A."/>
            <person name="Jiang F."/>
            <person name="Liu H."/>
            <person name="Zhao H."/>
            <person name="Xu D."/>
            <person name="Zhang Y."/>
        </authorList>
    </citation>
    <scope>NUCLEOTIDE SEQUENCE [LARGE SCALE GENOMIC DNA]</scope>
    <source>
        <strain evidence="2">cv. Yunnan</strain>
        <tissue evidence="1">Leaves</tissue>
    </source>
</reference>
<keyword evidence="2" id="KW-1185">Reference proteome</keyword>
<evidence type="ECO:0000313" key="2">
    <source>
        <dbReference type="Proteomes" id="UP001056120"/>
    </source>
</evidence>
<sequence length="522" mass="58351">MQMDLRKVEEIVNDSKGGIIEKKDAIISTISETDSDADPTAPPVDPATALQLFLDHIPISSIPGIHNSPSTVLVVKTHTCMKDGIKMLYEKNVSGALIDDSSEPDPTTTFNTSFSHPYIGFISFSNMVLWSLQEFYKHQRGTKIDHDKGLKKIKPRGFFSLLDKISVVSEAKIGELAASFLWNPVFPVKLDQSLFHVLLLLSKHRLSVVPVAEHLSSKVMGYVTEVPHHFHASIHIHNRYMSTLNHILLQSSGLEWFDSIADKPLSDFRFEHSDQIVSIYNDQSIAHAVDILWNNKVCAIAVVDRKTEKLIGCIRVSDIHHLLDDDHIFTERENRSVDQFIHTDRDPVNHGVNHELGALISAGTLALNNKFEPRMDSPVTNTTETDTLKQVMKNLSEKKSNFSFLVDACGRVKGMITLRDILMEFAPPCMDSRIDGGSFFDMALKESGCTIRDGTMLPSTVFPYPRLSPFISEHDTEPSDGSSIRPANPSPTRTIMMVETTTAATPTRQRQTCKLKSFSDPK</sequence>
<dbReference type="Proteomes" id="UP001056120">
    <property type="component" value="Linkage Group LG16"/>
</dbReference>
<reference evidence="2" key="1">
    <citation type="journal article" date="2022" name="Mol. Ecol. Resour.">
        <title>The genomes of chicory, endive, great burdock and yacon provide insights into Asteraceae palaeo-polyploidization history and plant inulin production.</title>
        <authorList>
            <person name="Fan W."/>
            <person name="Wang S."/>
            <person name="Wang H."/>
            <person name="Wang A."/>
            <person name="Jiang F."/>
            <person name="Liu H."/>
            <person name="Zhao H."/>
            <person name="Xu D."/>
            <person name="Zhang Y."/>
        </authorList>
    </citation>
    <scope>NUCLEOTIDE SEQUENCE [LARGE SCALE GENOMIC DNA]</scope>
    <source>
        <strain evidence="2">cv. Yunnan</strain>
    </source>
</reference>
<dbReference type="EMBL" id="CM042033">
    <property type="protein sequence ID" value="KAI3774793.1"/>
    <property type="molecule type" value="Genomic_DNA"/>
</dbReference>
<name>A0ACB9FV36_9ASTR</name>
<proteinExistence type="predicted"/>
<protein>
    <submittedName>
        <fullName evidence="1">Uncharacterized protein</fullName>
    </submittedName>
</protein>
<evidence type="ECO:0000313" key="1">
    <source>
        <dbReference type="EMBL" id="KAI3774793.1"/>
    </source>
</evidence>
<organism evidence="1 2">
    <name type="scientific">Smallanthus sonchifolius</name>
    <dbReference type="NCBI Taxonomy" id="185202"/>
    <lineage>
        <taxon>Eukaryota</taxon>
        <taxon>Viridiplantae</taxon>
        <taxon>Streptophyta</taxon>
        <taxon>Embryophyta</taxon>
        <taxon>Tracheophyta</taxon>
        <taxon>Spermatophyta</taxon>
        <taxon>Magnoliopsida</taxon>
        <taxon>eudicotyledons</taxon>
        <taxon>Gunneridae</taxon>
        <taxon>Pentapetalae</taxon>
        <taxon>asterids</taxon>
        <taxon>campanulids</taxon>
        <taxon>Asterales</taxon>
        <taxon>Asteraceae</taxon>
        <taxon>Asteroideae</taxon>
        <taxon>Heliantheae alliance</taxon>
        <taxon>Millerieae</taxon>
        <taxon>Smallanthus</taxon>
    </lineage>
</organism>